<keyword evidence="1" id="KW-1133">Transmembrane helix</keyword>
<evidence type="ECO:0000313" key="3">
    <source>
        <dbReference type="Proteomes" id="UP000009084"/>
    </source>
</evidence>
<evidence type="ECO:0000256" key="1">
    <source>
        <dbReference type="SAM" id="Phobius"/>
    </source>
</evidence>
<gene>
    <name evidence="2" type="ORF">CPC735_005970</name>
</gene>
<dbReference type="EMBL" id="ACFW01000030">
    <property type="protein sequence ID" value="EER26425.1"/>
    <property type="molecule type" value="Genomic_DNA"/>
</dbReference>
<feature type="transmembrane region" description="Helical" evidence="1">
    <location>
        <begin position="57"/>
        <end position="82"/>
    </location>
</feature>
<feature type="transmembrane region" description="Helical" evidence="1">
    <location>
        <begin position="154"/>
        <end position="174"/>
    </location>
</feature>
<dbReference type="AlphaFoldDB" id="C5P9L3"/>
<keyword evidence="1" id="KW-0812">Transmembrane</keyword>
<dbReference type="OrthoDB" id="3930290at2759"/>
<dbReference type="VEuPathDB" id="FungiDB:CPC735_005970"/>
<dbReference type="HOGENOM" id="CLU_108574_0_0_1"/>
<dbReference type="Proteomes" id="UP000009084">
    <property type="component" value="Unassembled WGS sequence"/>
</dbReference>
<feature type="transmembrane region" description="Helical" evidence="1">
    <location>
        <begin position="89"/>
        <end position="112"/>
    </location>
</feature>
<name>C5P9L3_COCP7</name>
<dbReference type="KEGG" id="cpw:9694053"/>
<sequence length="181" mass="20519">MAHSEYTATTAYTRKFHWPEIQLNIWILIVLTGSATCLGIFSWFMVVQAQMELVAPWVFPFMVAISALAIIFIGLILVLAFQAKLIPEIIILGSFVNFVLWLTGLIGTSIQLYGSIANVNSNCQNYVEAMEFRGASINTLAWLTQINICNCWKAAFSFQLVNTVFFIWMLFMALQVRRGEF</sequence>
<feature type="transmembrane region" description="Helical" evidence="1">
    <location>
        <begin position="23"/>
        <end position="45"/>
    </location>
</feature>
<reference evidence="2 3" key="1">
    <citation type="journal article" date="2009" name="Genome Res.">
        <title>Comparative genomic analyses of the human fungal pathogens Coccidioides and their relatives.</title>
        <authorList>
            <person name="Sharpton T.J."/>
            <person name="Stajich J.E."/>
            <person name="Rounsley S.D."/>
            <person name="Gardner M.J."/>
            <person name="Wortman J.R."/>
            <person name="Jordar V.S."/>
            <person name="Maiti R."/>
            <person name="Kodira C.D."/>
            <person name="Neafsey D.E."/>
            <person name="Zeng Q."/>
            <person name="Hung C.-Y."/>
            <person name="McMahan C."/>
            <person name="Muszewska A."/>
            <person name="Grynberg M."/>
            <person name="Mandel M.A."/>
            <person name="Kellner E.M."/>
            <person name="Barker B.M."/>
            <person name="Galgiani J.N."/>
            <person name="Orbach M.J."/>
            <person name="Kirkland T.N."/>
            <person name="Cole G.T."/>
            <person name="Henn M.R."/>
            <person name="Birren B.W."/>
            <person name="Taylor J.W."/>
        </authorList>
    </citation>
    <scope>NUCLEOTIDE SEQUENCE [LARGE SCALE GENOMIC DNA]</scope>
    <source>
        <strain evidence="3">C735</strain>
    </source>
</reference>
<keyword evidence="1" id="KW-0472">Membrane</keyword>
<proteinExistence type="predicted"/>
<accession>C5P9L3</accession>
<evidence type="ECO:0000313" key="2">
    <source>
        <dbReference type="EMBL" id="EER26425.1"/>
    </source>
</evidence>
<organism evidence="2 3">
    <name type="scientific">Coccidioides posadasii (strain C735)</name>
    <name type="common">Valley fever fungus</name>
    <dbReference type="NCBI Taxonomy" id="222929"/>
    <lineage>
        <taxon>Eukaryota</taxon>
        <taxon>Fungi</taxon>
        <taxon>Dikarya</taxon>
        <taxon>Ascomycota</taxon>
        <taxon>Pezizomycotina</taxon>
        <taxon>Eurotiomycetes</taxon>
        <taxon>Eurotiomycetidae</taxon>
        <taxon>Onygenales</taxon>
        <taxon>Onygenaceae</taxon>
        <taxon>Coccidioides</taxon>
    </lineage>
</organism>
<protein>
    <recommendedName>
        <fullName evidence="4">MARVEL domain-containing protein</fullName>
    </recommendedName>
</protein>
<comment type="caution">
    <text evidence="2">The sequence shown here is derived from an EMBL/GenBank/DDBJ whole genome shotgun (WGS) entry which is preliminary data.</text>
</comment>
<evidence type="ECO:0008006" key="4">
    <source>
        <dbReference type="Google" id="ProtNLM"/>
    </source>
</evidence>